<comment type="caution">
    <text evidence="1">The sequence shown here is derived from an EMBL/GenBank/DDBJ whole genome shotgun (WGS) entry which is preliminary data.</text>
</comment>
<organism evidence="1 2">
    <name type="scientific">Papaver atlanticum</name>
    <dbReference type="NCBI Taxonomy" id="357466"/>
    <lineage>
        <taxon>Eukaryota</taxon>
        <taxon>Viridiplantae</taxon>
        <taxon>Streptophyta</taxon>
        <taxon>Embryophyta</taxon>
        <taxon>Tracheophyta</taxon>
        <taxon>Spermatophyta</taxon>
        <taxon>Magnoliopsida</taxon>
        <taxon>Ranunculales</taxon>
        <taxon>Papaveraceae</taxon>
        <taxon>Papaveroideae</taxon>
        <taxon>Papaver</taxon>
    </lineage>
</organism>
<reference evidence="1" key="1">
    <citation type="submission" date="2022-04" db="EMBL/GenBank/DDBJ databases">
        <title>A functionally conserved STORR gene fusion in Papaver species that diverged 16.8 million years ago.</title>
        <authorList>
            <person name="Catania T."/>
        </authorList>
    </citation>
    <scope>NUCLEOTIDE SEQUENCE</scope>
    <source>
        <strain evidence="1">S-188037</strain>
    </source>
</reference>
<accession>A0AAD4XVS2</accession>
<dbReference type="AlphaFoldDB" id="A0AAD4XVS2"/>
<feature type="non-terminal residue" evidence="1">
    <location>
        <position position="1"/>
    </location>
</feature>
<evidence type="ECO:0000313" key="1">
    <source>
        <dbReference type="EMBL" id="KAI3955272.1"/>
    </source>
</evidence>
<dbReference type="Proteomes" id="UP001202328">
    <property type="component" value="Unassembled WGS sequence"/>
</dbReference>
<name>A0AAD4XVS2_9MAGN</name>
<dbReference type="EMBL" id="JAJJMB010001778">
    <property type="protein sequence ID" value="KAI3955272.1"/>
    <property type="molecule type" value="Genomic_DNA"/>
</dbReference>
<sequence>MFTYSIPGRGHDPKMEIVPKVLACLSLSQFVNTSSVRACRVVKACCRRRRTKYSPLVS</sequence>
<keyword evidence="2" id="KW-1185">Reference proteome</keyword>
<proteinExistence type="predicted"/>
<protein>
    <submittedName>
        <fullName evidence="1">Uncharacterized protein</fullName>
    </submittedName>
</protein>
<evidence type="ECO:0000313" key="2">
    <source>
        <dbReference type="Proteomes" id="UP001202328"/>
    </source>
</evidence>
<gene>
    <name evidence="1" type="ORF">MKW98_020905</name>
</gene>